<dbReference type="SUPFAM" id="SSF53474">
    <property type="entry name" value="alpha/beta-Hydrolases"/>
    <property type="match status" value="1"/>
</dbReference>
<dbReference type="Proteomes" id="UP001172102">
    <property type="component" value="Unassembled WGS sequence"/>
</dbReference>
<evidence type="ECO:0000313" key="1">
    <source>
        <dbReference type="EMBL" id="KAK0702269.1"/>
    </source>
</evidence>
<dbReference type="InterPro" id="IPR029058">
    <property type="entry name" value="AB_hydrolase_fold"/>
</dbReference>
<dbReference type="EMBL" id="JAUKUA010000009">
    <property type="protein sequence ID" value="KAK0702269.1"/>
    <property type="molecule type" value="Genomic_DNA"/>
</dbReference>
<proteinExistence type="predicted"/>
<name>A0AA39ZRC6_9PEZI</name>
<organism evidence="1 2">
    <name type="scientific">Lasiosphaeris hirsuta</name>
    <dbReference type="NCBI Taxonomy" id="260670"/>
    <lineage>
        <taxon>Eukaryota</taxon>
        <taxon>Fungi</taxon>
        <taxon>Dikarya</taxon>
        <taxon>Ascomycota</taxon>
        <taxon>Pezizomycotina</taxon>
        <taxon>Sordariomycetes</taxon>
        <taxon>Sordariomycetidae</taxon>
        <taxon>Sordariales</taxon>
        <taxon>Lasiosphaeriaceae</taxon>
        <taxon>Lasiosphaeris</taxon>
    </lineage>
</organism>
<dbReference type="AlphaFoldDB" id="A0AA39ZRC6"/>
<accession>A0AA39ZRC6</accession>
<protein>
    <recommendedName>
        <fullName evidence="3">AB hydrolase-1 domain-containing protein</fullName>
    </recommendedName>
</protein>
<evidence type="ECO:0008006" key="3">
    <source>
        <dbReference type="Google" id="ProtNLM"/>
    </source>
</evidence>
<sequence length="314" mass="33348">MEPFTLVLANGTTLTGLTNLSGVGGPTSPPFKPLLVGIHGGTYSSAYFDVDAKHTAALASNALNVPWVGIDRPGYKGTTSFYPIHPGSSYPEMDGDWLHKFILPAIWGEFGEPQGCNSMVLLCHSLGVPAAVIAAATLAEEAASPASYPLSGIILSGFGTQLAAGQGPPQIAEGSAPPEFANVPLEIKDAIMLPPGTCDPSVYEHTARLNTHCRFEEVNDIHAVWIPRVKVAWAPRVRVPVMIGLAERDCFWAGNAVHLKDFVAAFTESPSVSAGLIKGAPHNLEMSLWSQGWYARCFGFALECAAYFGVALRT</sequence>
<dbReference type="Gene3D" id="3.40.50.1820">
    <property type="entry name" value="alpha/beta hydrolase"/>
    <property type="match status" value="1"/>
</dbReference>
<reference evidence="1" key="1">
    <citation type="submission" date="2023-06" db="EMBL/GenBank/DDBJ databases">
        <title>Genome-scale phylogeny and comparative genomics of the fungal order Sordariales.</title>
        <authorList>
            <consortium name="Lawrence Berkeley National Laboratory"/>
            <person name="Hensen N."/>
            <person name="Bonometti L."/>
            <person name="Westerberg I."/>
            <person name="Brannstrom I.O."/>
            <person name="Guillou S."/>
            <person name="Cros-Aarteil S."/>
            <person name="Calhoun S."/>
            <person name="Haridas S."/>
            <person name="Kuo A."/>
            <person name="Mondo S."/>
            <person name="Pangilinan J."/>
            <person name="Riley R."/>
            <person name="Labutti K."/>
            <person name="Andreopoulos B."/>
            <person name="Lipzen A."/>
            <person name="Chen C."/>
            <person name="Yanf M."/>
            <person name="Daum C."/>
            <person name="Ng V."/>
            <person name="Clum A."/>
            <person name="Steindorff A."/>
            <person name="Ohm R."/>
            <person name="Martin F."/>
            <person name="Silar P."/>
            <person name="Natvig D."/>
            <person name="Lalanne C."/>
            <person name="Gautier V."/>
            <person name="Ament-Velasquez S.L."/>
            <person name="Kruys A."/>
            <person name="Hutchinson M.I."/>
            <person name="Powell A.J."/>
            <person name="Barry K."/>
            <person name="Miller A.N."/>
            <person name="Grigoriev I.V."/>
            <person name="Debuchy R."/>
            <person name="Gladieux P."/>
            <person name="Thoren M.H."/>
            <person name="Johannesson H."/>
        </authorList>
    </citation>
    <scope>NUCLEOTIDE SEQUENCE</scope>
    <source>
        <strain evidence="1">SMH4607-1</strain>
    </source>
</reference>
<keyword evidence="2" id="KW-1185">Reference proteome</keyword>
<gene>
    <name evidence="1" type="ORF">B0H67DRAFT_500485</name>
</gene>
<comment type="caution">
    <text evidence="1">The sequence shown here is derived from an EMBL/GenBank/DDBJ whole genome shotgun (WGS) entry which is preliminary data.</text>
</comment>
<evidence type="ECO:0000313" key="2">
    <source>
        <dbReference type="Proteomes" id="UP001172102"/>
    </source>
</evidence>